<sequence length="53" mass="5475">MAVPLTSPFYGVFSASACRFFMPLSGLSSSVSLSNGLTISLPNPLLPPGCLTQ</sequence>
<organism evidence="1 2">
    <name type="scientific">Dibothriocephalus latus</name>
    <name type="common">Fish tapeworm</name>
    <name type="synonym">Diphyllobothrium latum</name>
    <dbReference type="NCBI Taxonomy" id="60516"/>
    <lineage>
        <taxon>Eukaryota</taxon>
        <taxon>Metazoa</taxon>
        <taxon>Spiralia</taxon>
        <taxon>Lophotrochozoa</taxon>
        <taxon>Platyhelminthes</taxon>
        <taxon>Cestoda</taxon>
        <taxon>Eucestoda</taxon>
        <taxon>Diphyllobothriidea</taxon>
        <taxon>Diphyllobothriidae</taxon>
        <taxon>Dibothriocephalus</taxon>
    </lineage>
</organism>
<reference evidence="1 2" key="1">
    <citation type="submission" date="2018-11" db="EMBL/GenBank/DDBJ databases">
        <authorList>
            <consortium name="Pathogen Informatics"/>
        </authorList>
    </citation>
    <scope>NUCLEOTIDE SEQUENCE [LARGE SCALE GENOMIC DNA]</scope>
</reference>
<gene>
    <name evidence="1" type="ORF">DILT_LOCUS15629</name>
</gene>
<dbReference type="Proteomes" id="UP000281553">
    <property type="component" value="Unassembled WGS sequence"/>
</dbReference>
<proteinExistence type="predicted"/>
<evidence type="ECO:0000313" key="2">
    <source>
        <dbReference type="Proteomes" id="UP000281553"/>
    </source>
</evidence>
<dbReference type="EMBL" id="UYRU01080225">
    <property type="protein sequence ID" value="VDN30859.1"/>
    <property type="molecule type" value="Genomic_DNA"/>
</dbReference>
<keyword evidence="2" id="KW-1185">Reference proteome</keyword>
<accession>A0A3P7QKW2</accession>
<dbReference type="AlphaFoldDB" id="A0A3P7QKW2"/>
<evidence type="ECO:0000313" key="1">
    <source>
        <dbReference type="EMBL" id="VDN30859.1"/>
    </source>
</evidence>
<protein>
    <submittedName>
        <fullName evidence="1">Uncharacterized protein</fullName>
    </submittedName>
</protein>
<name>A0A3P7QKW2_DIBLA</name>